<proteinExistence type="predicted"/>
<reference evidence="1 2" key="1">
    <citation type="journal article" date="2017" name="Int. J. Syst. Evol. Microbiol.">
        <title>Aquarickettsiella crustaci n. gen. n. sp. (Gammaproteobacteria: Legionellales: Coxiellaceae); a bacterial pathogen of the freshwater crustacean: Gammarus fossarum (Malacostraca: Amphipoda).</title>
        <authorList>
            <person name="Bojko J."/>
            <person name="Dunn A.M."/>
            <person name="Stebbing P.D."/>
            <person name="Van Aerle R."/>
            <person name="Bacela-Spychalska K."/>
            <person name="Bean T.P."/>
            <person name="Stentiford G.D."/>
        </authorList>
    </citation>
    <scope>NUCLEOTIDE SEQUENCE [LARGE SCALE GENOMIC DNA]</scope>
    <source>
        <strain evidence="1">RA15029</strain>
    </source>
</reference>
<comment type="caution">
    <text evidence="1">The sequence shown here is derived from an EMBL/GenBank/DDBJ whole genome shotgun (WGS) entry which is preliminary data.</text>
</comment>
<protein>
    <recommendedName>
        <fullName evidence="3">Iron-containing redox enzyme family protein</fullName>
    </recommendedName>
</protein>
<accession>A0A370CHW6</accession>
<dbReference type="EMBL" id="NMOS02000008">
    <property type="protein sequence ID" value="RDH40462.1"/>
    <property type="molecule type" value="Genomic_DNA"/>
</dbReference>
<evidence type="ECO:0000313" key="1">
    <source>
        <dbReference type="EMBL" id="RDH40462.1"/>
    </source>
</evidence>
<dbReference type="Proteomes" id="UP000226429">
    <property type="component" value="Unassembled WGS sequence"/>
</dbReference>
<sequence length="214" mass="25468">MIIATTSSTLDNLLENNKIFVNEYTNNRLMKLIKSDDMKEKNLRKRLLDCIQVFSDYFQKVVMLRYILCDNHKFLSVAQLHLTEEYGHNISLKQDREHRPSVWDPILESTSCWFAWKMFTLDEEEKTVLVHLVLETSAQLFFTRAHQVMEQYQETEYFKIHRDADEQHEQMGIDLLKELTVEKYQRLQKILSQGWAILNTACNQIALLTQQESF</sequence>
<evidence type="ECO:0008006" key="3">
    <source>
        <dbReference type="Google" id="ProtNLM"/>
    </source>
</evidence>
<organism evidence="1 2">
    <name type="scientific">Candidatus Aquirickettsiella gammari</name>
    <dbReference type="NCBI Taxonomy" id="2016198"/>
    <lineage>
        <taxon>Bacteria</taxon>
        <taxon>Pseudomonadati</taxon>
        <taxon>Pseudomonadota</taxon>
        <taxon>Gammaproteobacteria</taxon>
        <taxon>Legionellales</taxon>
        <taxon>Coxiellaceae</taxon>
        <taxon>Candidatus Aquirickettsiella</taxon>
    </lineage>
</organism>
<dbReference type="InterPro" id="IPR016084">
    <property type="entry name" value="Haem_Oase-like_multi-hlx"/>
</dbReference>
<evidence type="ECO:0000313" key="2">
    <source>
        <dbReference type="Proteomes" id="UP000226429"/>
    </source>
</evidence>
<keyword evidence="2" id="KW-1185">Reference proteome</keyword>
<dbReference type="Gene3D" id="1.20.910.10">
    <property type="entry name" value="Heme oxygenase-like"/>
    <property type="match status" value="1"/>
</dbReference>
<reference evidence="1 2" key="2">
    <citation type="journal article" date="2018" name="J. Invertebr. Pathol.">
        <title>'Candidatus Aquirickettsiella gammari' (Gammaproteobacteria: Legionellales: Coxiellaceae): A bacterial pathogen of the freshwater crustacean Gammarus fossarum (Malacostraca: Amphipoda).</title>
        <authorList>
            <person name="Bojko J."/>
            <person name="Dunn A.M."/>
            <person name="Stebbing P.D."/>
            <person name="van Aerle R."/>
            <person name="Bacela-Spychalska K."/>
            <person name="Bean T.P."/>
            <person name="Urrutia A."/>
            <person name="Stentiford G.D."/>
        </authorList>
    </citation>
    <scope>NUCLEOTIDE SEQUENCE [LARGE SCALE GENOMIC DNA]</scope>
    <source>
        <strain evidence="1">RA15029</strain>
    </source>
</reference>
<dbReference type="Pfam" id="PF14518">
    <property type="entry name" value="Haem_oxygenas_2"/>
    <property type="match status" value="1"/>
</dbReference>
<gene>
    <name evidence="1" type="ORF">CFE62_003645</name>
</gene>
<dbReference type="AlphaFoldDB" id="A0A370CHW6"/>
<name>A0A370CHW6_9COXI</name>